<dbReference type="RefSeq" id="WP_320506880.1">
    <property type="nucleotide sequence ID" value="NZ_JAXCLW010000001.1"/>
</dbReference>
<dbReference type="SUPFAM" id="SSF51695">
    <property type="entry name" value="PLC-like phosphodiesterases"/>
    <property type="match status" value="1"/>
</dbReference>
<dbReference type="EMBL" id="JAXCLW010000001">
    <property type="protein sequence ID" value="MDY0881834.1"/>
    <property type="molecule type" value="Genomic_DNA"/>
</dbReference>
<dbReference type="Pfam" id="PF03009">
    <property type="entry name" value="GDPD"/>
    <property type="match status" value="1"/>
</dbReference>
<dbReference type="CDD" id="cd08562">
    <property type="entry name" value="GDPD_EcUgpQ_like"/>
    <property type="match status" value="1"/>
</dbReference>
<dbReference type="PANTHER" id="PTHR46211:SF1">
    <property type="entry name" value="GLYCEROPHOSPHODIESTER PHOSPHODIESTERASE, CYTOPLASMIC"/>
    <property type="match status" value="1"/>
</dbReference>
<reference evidence="2 3" key="1">
    <citation type="journal article" date="2016" name="Antonie Van Leeuwenhoek">
        <title>Dongia soli sp. nov., isolated from soil from Dokdo, Korea.</title>
        <authorList>
            <person name="Kim D.U."/>
            <person name="Lee H."/>
            <person name="Kim H."/>
            <person name="Kim S.G."/>
            <person name="Ka J.O."/>
        </authorList>
    </citation>
    <scope>NUCLEOTIDE SEQUENCE [LARGE SCALE GENOMIC DNA]</scope>
    <source>
        <strain evidence="2 3">D78</strain>
    </source>
</reference>
<keyword evidence="3" id="KW-1185">Reference proteome</keyword>
<evidence type="ECO:0000259" key="1">
    <source>
        <dbReference type="PROSITE" id="PS51704"/>
    </source>
</evidence>
<protein>
    <submittedName>
        <fullName evidence="2">Glycerophosphoryl diester phosphodiesterase</fullName>
    </submittedName>
</protein>
<evidence type="ECO:0000313" key="3">
    <source>
        <dbReference type="Proteomes" id="UP001279642"/>
    </source>
</evidence>
<dbReference type="InterPro" id="IPR017946">
    <property type="entry name" value="PLC-like_Pdiesterase_TIM-brl"/>
</dbReference>
<dbReference type="InterPro" id="IPR030395">
    <property type="entry name" value="GP_PDE_dom"/>
</dbReference>
<dbReference type="PANTHER" id="PTHR46211">
    <property type="entry name" value="GLYCEROPHOSPHORYL DIESTER PHOSPHODIESTERASE"/>
    <property type="match status" value="1"/>
</dbReference>
<feature type="domain" description="GP-PDE" evidence="1">
    <location>
        <begin position="11"/>
        <end position="254"/>
    </location>
</feature>
<organism evidence="2 3">
    <name type="scientific">Dongia soli</name>
    <dbReference type="NCBI Taxonomy" id="600628"/>
    <lineage>
        <taxon>Bacteria</taxon>
        <taxon>Pseudomonadati</taxon>
        <taxon>Pseudomonadota</taxon>
        <taxon>Alphaproteobacteria</taxon>
        <taxon>Rhodospirillales</taxon>
        <taxon>Dongiaceae</taxon>
        <taxon>Dongia</taxon>
    </lineage>
</organism>
<gene>
    <name evidence="2" type="ORF">SMD27_03190</name>
</gene>
<proteinExistence type="predicted"/>
<sequence>MQSQQAALSVPRVIGHRGAAQAAPENTLEGFIEAKAQGASWVEFDAKLTADNAVILLHDDIVDRTTNGMGFAAQMSLSALQALDAGSWFGPAWANSRIPTLAETIACLERLELGCNVEIKPCPGRDRETAVGVLDELGRVWPTAKPLPLVSSFSYESLLEARRINEARPGAGFPLGLLLEDAPADWLGLAQELGAVSIHCWHEALTQDWARAIKQAGYLLLVYTVNDVNLARQLFAWGVDAVFTDVPGRLLAEIGR</sequence>
<dbReference type="PROSITE" id="PS51704">
    <property type="entry name" value="GP_PDE"/>
    <property type="match status" value="1"/>
</dbReference>
<accession>A0ABU5E6R7</accession>
<name>A0ABU5E6R7_9PROT</name>
<dbReference type="Gene3D" id="3.20.20.190">
    <property type="entry name" value="Phosphatidylinositol (PI) phosphodiesterase"/>
    <property type="match status" value="1"/>
</dbReference>
<comment type="caution">
    <text evidence="2">The sequence shown here is derived from an EMBL/GenBank/DDBJ whole genome shotgun (WGS) entry which is preliminary data.</text>
</comment>
<dbReference type="Proteomes" id="UP001279642">
    <property type="component" value="Unassembled WGS sequence"/>
</dbReference>
<evidence type="ECO:0000313" key="2">
    <source>
        <dbReference type="EMBL" id="MDY0881834.1"/>
    </source>
</evidence>